<gene>
    <name evidence="2" type="ORF">B0H17DRAFT_1140780</name>
</gene>
<dbReference type="AlphaFoldDB" id="A0AAD7GAZ7"/>
<feature type="region of interest" description="Disordered" evidence="1">
    <location>
        <begin position="1"/>
        <end position="45"/>
    </location>
</feature>
<feature type="region of interest" description="Disordered" evidence="1">
    <location>
        <begin position="150"/>
        <end position="175"/>
    </location>
</feature>
<organism evidence="2 3">
    <name type="scientific">Mycena rosella</name>
    <name type="common">Pink bonnet</name>
    <name type="synonym">Agaricus rosellus</name>
    <dbReference type="NCBI Taxonomy" id="1033263"/>
    <lineage>
        <taxon>Eukaryota</taxon>
        <taxon>Fungi</taxon>
        <taxon>Dikarya</taxon>
        <taxon>Basidiomycota</taxon>
        <taxon>Agaricomycotina</taxon>
        <taxon>Agaricomycetes</taxon>
        <taxon>Agaricomycetidae</taxon>
        <taxon>Agaricales</taxon>
        <taxon>Marasmiineae</taxon>
        <taxon>Mycenaceae</taxon>
        <taxon>Mycena</taxon>
    </lineage>
</organism>
<reference evidence="2" key="1">
    <citation type="submission" date="2023-03" db="EMBL/GenBank/DDBJ databases">
        <title>Massive genome expansion in bonnet fungi (Mycena s.s.) driven by repeated elements and novel gene families across ecological guilds.</title>
        <authorList>
            <consortium name="Lawrence Berkeley National Laboratory"/>
            <person name="Harder C.B."/>
            <person name="Miyauchi S."/>
            <person name="Viragh M."/>
            <person name="Kuo A."/>
            <person name="Thoen E."/>
            <person name="Andreopoulos B."/>
            <person name="Lu D."/>
            <person name="Skrede I."/>
            <person name="Drula E."/>
            <person name="Henrissat B."/>
            <person name="Morin E."/>
            <person name="Kohler A."/>
            <person name="Barry K."/>
            <person name="LaButti K."/>
            <person name="Morin E."/>
            <person name="Salamov A."/>
            <person name="Lipzen A."/>
            <person name="Mereny Z."/>
            <person name="Hegedus B."/>
            <person name="Baldrian P."/>
            <person name="Stursova M."/>
            <person name="Weitz H."/>
            <person name="Taylor A."/>
            <person name="Grigoriev I.V."/>
            <person name="Nagy L.G."/>
            <person name="Martin F."/>
            <person name="Kauserud H."/>
        </authorList>
    </citation>
    <scope>NUCLEOTIDE SEQUENCE</scope>
    <source>
        <strain evidence="2">CBHHK067</strain>
    </source>
</reference>
<proteinExistence type="predicted"/>
<keyword evidence="3" id="KW-1185">Reference proteome</keyword>
<evidence type="ECO:0000313" key="3">
    <source>
        <dbReference type="Proteomes" id="UP001221757"/>
    </source>
</evidence>
<feature type="compositionally biased region" description="Polar residues" evidence="1">
    <location>
        <begin position="22"/>
        <end position="45"/>
    </location>
</feature>
<accession>A0AAD7GAZ7</accession>
<dbReference type="EMBL" id="JARKIE010000159">
    <property type="protein sequence ID" value="KAJ7674129.1"/>
    <property type="molecule type" value="Genomic_DNA"/>
</dbReference>
<sequence>MTNPSSDSAYGSPPWHPLNPAGRSTSSLFSRSNPPASLHNSSTHSDLVGARSALSSQHFPCTGSSLPSHSFPRSTNTRLFALPATHFESSYDSFFGSLSPSLPINETPKTYDDLWKSSTFTSIASHEQSRNIIDELLMQPPPPGHTLFSSPEPKSTESRDVTMLTPPTSSAVNPHPAPFANFGKFTTSDNFIMSMSVDDPLPETRKDPLDSPIPRGRTPKRKKPALTLNQKLEKLFDLLHDYEWTIEDLLYHLFTHQDGENNHIH</sequence>
<dbReference type="Proteomes" id="UP001221757">
    <property type="component" value="Unassembled WGS sequence"/>
</dbReference>
<protein>
    <submittedName>
        <fullName evidence="2">Uncharacterized protein</fullName>
    </submittedName>
</protein>
<feature type="region of interest" description="Disordered" evidence="1">
    <location>
        <begin position="197"/>
        <end position="223"/>
    </location>
</feature>
<evidence type="ECO:0000313" key="2">
    <source>
        <dbReference type="EMBL" id="KAJ7674129.1"/>
    </source>
</evidence>
<name>A0AAD7GAZ7_MYCRO</name>
<comment type="caution">
    <text evidence="2">The sequence shown here is derived from an EMBL/GenBank/DDBJ whole genome shotgun (WGS) entry which is preliminary data.</text>
</comment>
<evidence type="ECO:0000256" key="1">
    <source>
        <dbReference type="SAM" id="MobiDB-lite"/>
    </source>
</evidence>